<feature type="non-terminal residue" evidence="1">
    <location>
        <position position="1"/>
    </location>
</feature>
<accession>A0A371F5K3</accession>
<protein>
    <recommendedName>
        <fullName evidence="3">Integrase catalytic domain-containing protein</fullName>
    </recommendedName>
</protein>
<reference evidence="1" key="1">
    <citation type="submission" date="2018-05" db="EMBL/GenBank/DDBJ databases">
        <title>Draft genome of Mucuna pruriens seed.</title>
        <authorList>
            <person name="Nnadi N.E."/>
            <person name="Vos R."/>
            <person name="Hasami M.H."/>
            <person name="Devisetty U.K."/>
            <person name="Aguiy J.C."/>
        </authorList>
    </citation>
    <scope>NUCLEOTIDE SEQUENCE [LARGE SCALE GENOMIC DNA]</scope>
    <source>
        <strain evidence="1">JCA_2017</strain>
    </source>
</reference>
<dbReference type="OrthoDB" id="1938712at2759"/>
<dbReference type="SUPFAM" id="SSF53098">
    <property type="entry name" value="Ribonuclease H-like"/>
    <property type="match status" value="1"/>
</dbReference>
<dbReference type="PANTHER" id="PTHR35046:SF9">
    <property type="entry name" value="RNA-DIRECTED DNA POLYMERASE"/>
    <property type="match status" value="1"/>
</dbReference>
<dbReference type="Gene3D" id="3.30.420.10">
    <property type="entry name" value="Ribonuclease H-like superfamily/Ribonuclease H"/>
    <property type="match status" value="1"/>
</dbReference>
<comment type="caution">
    <text evidence="1">The sequence shown here is derived from an EMBL/GenBank/DDBJ whole genome shotgun (WGS) entry which is preliminary data.</text>
</comment>
<dbReference type="GO" id="GO:0003676">
    <property type="term" value="F:nucleic acid binding"/>
    <property type="evidence" value="ECO:0007669"/>
    <property type="project" value="InterPro"/>
</dbReference>
<dbReference type="AlphaFoldDB" id="A0A371F5K3"/>
<evidence type="ECO:0008006" key="3">
    <source>
        <dbReference type="Google" id="ProtNLM"/>
    </source>
</evidence>
<dbReference type="STRING" id="157652.A0A371F5K3"/>
<dbReference type="InterPro" id="IPR036397">
    <property type="entry name" value="RNaseH_sf"/>
</dbReference>
<evidence type="ECO:0000313" key="1">
    <source>
        <dbReference type="EMBL" id="RDX73515.1"/>
    </source>
</evidence>
<gene>
    <name evidence="1" type="ORF">CR513_46874</name>
</gene>
<proteinExistence type="predicted"/>
<dbReference type="PANTHER" id="PTHR35046">
    <property type="entry name" value="ZINC KNUCKLE (CCHC-TYPE) FAMILY PROTEIN"/>
    <property type="match status" value="1"/>
</dbReference>
<dbReference type="EMBL" id="QJKJ01010498">
    <property type="protein sequence ID" value="RDX73515.1"/>
    <property type="molecule type" value="Genomic_DNA"/>
</dbReference>
<sequence length="131" mass="15107">MGHFGVCKTYEALCLVFKMAKSKASFNGLYTPLPIPTTPWIDISMDFLLGLPVSHNGRDFIFIIMDRFSKMTHFILHHKSDDACHVANLFFREVVGLHEFPKSIGMNDLNLRTNSFQEGEYDMNWEDQENS</sequence>
<evidence type="ECO:0000313" key="2">
    <source>
        <dbReference type="Proteomes" id="UP000257109"/>
    </source>
</evidence>
<dbReference type="Proteomes" id="UP000257109">
    <property type="component" value="Unassembled WGS sequence"/>
</dbReference>
<organism evidence="1 2">
    <name type="scientific">Mucuna pruriens</name>
    <name type="common">Velvet bean</name>
    <name type="synonym">Dolichos pruriens</name>
    <dbReference type="NCBI Taxonomy" id="157652"/>
    <lineage>
        <taxon>Eukaryota</taxon>
        <taxon>Viridiplantae</taxon>
        <taxon>Streptophyta</taxon>
        <taxon>Embryophyta</taxon>
        <taxon>Tracheophyta</taxon>
        <taxon>Spermatophyta</taxon>
        <taxon>Magnoliopsida</taxon>
        <taxon>eudicotyledons</taxon>
        <taxon>Gunneridae</taxon>
        <taxon>Pentapetalae</taxon>
        <taxon>rosids</taxon>
        <taxon>fabids</taxon>
        <taxon>Fabales</taxon>
        <taxon>Fabaceae</taxon>
        <taxon>Papilionoideae</taxon>
        <taxon>50 kb inversion clade</taxon>
        <taxon>NPAAA clade</taxon>
        <taxon>indigoferoid/millettioid clade</taxon>
        <taxon>Phaseoleae</taxon>
        <taxon>Mucuna</taxon>
    </lineage>
</organism>
<dbReference type="InterPro" id="IPR012337">
    <property type="entry name" value="RNaseH-like_sf"/>
</dbReference>
<name>A0A371F5K3_MUCPR</name>
<keyword evidence="2" id="KW-1185">Reference proteome</keyword>